<dbReference type="InterPro" id="IPR027417">
    <property type="entry name" value="P-loop_NTPase"/>
</dbReference>
<gene>
    <name evidence="5" type="ORF">WJX84_004241</name>
</gene>
<evidence type="ECO:0000256" key="3">
    <source>
        <dbReference type="SAM" id="MobiDB-lite"/>
    </source>
</evidence>
<dbReference type="GO" id="GO:0004386">
    <property type="term" value="F:helicase activity"/>
    <property type="evidence" value="ECO:0007669"/>
    <property type="project" value="InterPro"/>
</dbReference>
<feature type="compositionally biased region" description="Low complexity" evidence="3">
    <location>
        <begin position="471"/>
        <end position="484"/>
    </location>
</feature>
<organism evidence="5 6">
    <name type="scientific">Apatococcus fuscideae</name>
    <dbReference type="NCBI Taxonomy" id="2026836"/>
    <lineage>
        <taxon>Eukaryota</taxon>
        <taxon>Viridiplantae</taxon>
        <taxon>Chlorophyta</taxon>
        <taxon>core chlorophytes</taxon>
        <taxon>Trebouxiophyceae</taxon>
        <taxon>Chlorellales</taxon>
        <taxon>Chlorellaceae</taxon>
        <taxon>Apatococcus</taxon>
    </lineage>
</organism>
<dbReference type="InterPro" id="IPR041677">
    <property type="entry name" value="DNA2/NAM7_AAA_11"/>
</dbReference>
<sequence>MADIDKKLPVLPDKDLMIKADLDLSCLVKAYLAGDSIPSFGGNDSAQGRVLLTSPKLPVTSAEELEEGLQQCLLDPSICKPFASCAKPPPKAHPATPLGTLAPLPQVLADWRESGGLLQLHKRALKDPSSLLGENRLGMHLGADIDFGIKRIKPPGSQLSAKNIARLYAELAGHPLHDSSLPEASTLLSLLCSSDPDNLDDDIGQIFFQRELRASYQGTDDALLLDIRCAPSRPHTFAIMDDYGLASNSWSPSPLQRAAAKKSTTRTSLETVTFSTIDDKQLGSDSVQIASAANEGDGVIYTDDSEDCVLGQSDSEALPGCSGCRLKLGQHLPLSVLLDSSDGPHRRAETGIISQFVLFTFAVPATAVAAAGDQRGSCFEVLSGTNFAIAVIGRCISAALSQSPADLQSCLLNVEAKPFISESLRTLFDSEPETFMASMPRFEALSKNSAKQLPTAQEWWMLSQSQTHNTRPASASSRNPPSAAKQSGAAMALWREGHLGKGLVDSGKPTPARSAGTPTRSSNVGASRAAAAQSGLVPEPARKELLALSRLLLLEQTSMEHDIKRFDMFHAAIKYAVFQDFQRGARGTSWQQMLRPWQPCKMDDAAESGIYTGPNLDSLLTPPNSVNRGLPHILLALEVPGLPEKRPGVTNGDIIYLRPADASTVEIATRVITASGSTCLLSVPRAFWAEELHRGMPKPAYPGRFHIRFSFDRSPLLHSELQDAFKASPRPKQGKSKIAVVDERPKIPTKAAVQEVAVGIQELGACRLNAEQRLAVASVMARAGGNMPFALFGPPGTGKTITLVECALQLLKTEPGARLLLCAPQSYSADLLCSALAAAKDGLGERKMLRFNDPRLPPNQTKDDVIKWCLLDESTRAYTLPAPDELAKCSVVVATCSAAALLGEGKFKEYLMHKPKGDSCGKNWEKTFGVTFTHVLIDEAGQALLPEAIIPLTFLQPSGQALLCGDPR</sequence>
<protein>
    <recommendedName>
        <fullName evidence="4">DNA2/NAM7 helicase helicase domain-containing protein</fullName>
    </recommendedName>
</protein>
<feature type="domain" description="DNA2/NAM7 helicase helicase" evidence="4">
    <location>
        <begin position="768"/>
        <end position="848"/>
    </location>
</feature>
<evidence type="ECO:0000313" key="5">
    <source>
        <dbReference type="EMBL" id="KAK9861577.1"/>
    </source>
</evidence>
<feature type="region of interest" description="Disordered" evidence="3">
    <location>
        <begin position="464"/>
        <end position="535"/>
    </location>
</feature>
<dbReference type="GO" id="GO:0005737">
    <property type="term" value="C:cytoplasm"/>
    <property type="evidence" value="ECO:0007669"/>
    <property type="project" value="UniProtKB-SubCell"/>
</dbReference>
<dbReference type="AlphaFoldDB" id="A0AAW1SYA6"/>
<proteinExistence type="predicted"/>
<evidence type="ECO:0000259" key="4">
    <source>
        <dbReference type="Pfam" id="PF13086"/>
    </source>
</evidence>
<dbReference type="Proteomes" id="UP001485043">
    <property type="component" value="Unassembled WGS sequence"/>
</dbReference>
<dbReference type="Gene3D" id="3.40.50.300">
    <property type="entry name" value="P-loop containing nucleotide triphosphate hydrolases"/>
    <property type="match status" value="1"/>
</dbReference>
<keyword evidence="2" id="KW-0963">Cytoplasm</keyword>
<reference evidence="5 6" key="1">
    <citation type="journal article" date="2024" name="Nat. Commun.">
        <title>Phylogenomics reveals the evolutionary origins of lichenization in chlorophyte algae.</title>
        <authorList>
            <person name="Puginier C."/>
            <person name="Libourel C."/>
            <person name="Otte J."/>
            <person name="Skaloud P."/>
            <person name="Haon M."/>
            <person name="Grisel S."/>
            <person name="Petersen M."/>
            <person name="Berrin J.G."/>
            <person name="Delaux P.M."/>
            <person name="Dal Grande F."/>
            <person name="Keller J."/>
        </authorList>
    </citation>
    <scope>NUCLEOTIDE SEQUENCE [LARGE SCALE GENOMIC DNA]</scope>
    <source>
        <strain evidence="5 6">SAG 2523</strain>
    </source>
</reference>
<dbReference type="PANTHER" id="PTHR45418">
    <property type="entry name" value="CANCER/TESTIS ANTIGEN 55"/>
    <property type="match status" value="1"/>
</dbReference>
<dbReference type="Pfam" id="PF13086">
    <property type="entry name" value="AAA_11"/>
    <property type="match status" value="1"/>
</dbReference>
<comment type="subcellular location">
    <subcellularLocation>
        <location evidence="1">Cytoplasm</location>
    </subcellularLocation>
</comment>
<name>A0AAW1SYA6_9CHLO</name>
<evidence type="ECO:0000256" key="2">
    <source>
        <dbReference type="ARBA" id="ARBA00022490"/>
    </source>
</evidence>
<evidence type="ECO:0000313" key="6">
    <source>
        <dbReference type="Proteomes" id="UP001485043"/>
    </source>
</evidence>
<comment type="caution">
    <text evidence="5">The sequence shown here is derived from an EMBL/GenBank/DDBJ whole genome shotgun (WGS) entry which is preliminary data.</text>
</comment>
<dbReference type="SUPFAM" id="SSF52540">
    <property type="entry name" value="P-loop containing nucleoside triphosphate hydrolases"/>
    <property type="match status" value="1"/>
</dbReference>
<dbReference type="PANTHER" id="PTHR45418:SF5">
    <property type="entry name" value="BRCA2-INTERACTING PROTEIN-LIKE-RELATED"/>
    <property type="match status" value="1"/>
</dbReference>
<keyword evidence="6" id="KW-1185">Reference proteome</keyword>
<evidence type="ECO:0000256" key="1">
    <source>
        <dbReference type="ARBA" id="ARBA00004496"/>
    </source>
</evidence>
<dbReference type="EMBL" id="JALJOV010000735">
    <property type="protein sequence ID" value="KAK9861577.1"/>
    <property type="molecule type" value="Genomic_DNA"/>
</dbReference>
<accession>A0AAW1SYA6</accession>
<feature type="compositionally biased region" description="Polar residues" evidence="3">
    <location>
        <begin position="516"/>
        <end position="525"/>
    </location>
</feature>